<evidence type="ECO:0000313" key="2">
    <source>
        <dbReference type="EMBL" id="TGL69477.1"/>
    </source>
</evidence>
<gene>
    <name evidence="2" type="ORF">EHQ60_11510</name>
    <name evidence="1" type="ORF">ND810_12710</name>
</gene>
<name>A0AAW5V6M0_9LEPT</name>
<dbReference type="Proteomes" id="UP001209694">
    <property type="component" value="Unassembled WGS sequence"/>
</dbReference>
<dbReference type="EMBL" id="RQGI01000046">
    <property type="protein sequence ID" value="TGL69477.1"/>
    <property type="molecule type" value="Genomic_DNA"/>
</dbReference>
<proteinExistence type="predicted"/>
<dbReference type="AlphaFoldDB" id="A0AAW5V6M0"/>
<evidence type="ECO:0000313" key="3">
    <source>
        <dbReference type="Proteomes" id="UP000297352"/>
    </source>
</evidence>
<dbReference type="SMART" id="SM00710">
    <property type="entry name" value="PbH1"/>
    <property type="match status" value="7"/>
</dbReference>
<dbReference type="InterPro" id="IPR006626">
    <property type="entry name" value="PbH1"/>
</dbReference>
<reference evidence="2" key="2">
    <citation type="journal article" date="2019" name="PLoS Negl. Trop. Dis.">
        <title>Revisiting the worldwide diversity of Leptospira species in the environment.</title>
        <authorList>
            <person name="Vincent A.T."/>
            <person name="Schiettekatte O."/>
            <person name="Bourhy P."/>
            <person name="Veyrier F.J."/>
            <person name="Picardeau M."/>
        </authorList>
    </citation>
    <scope>NUCLEOTIDE SEQUENCE</scope>
    <source>
        <strain evidence="2">201702449</strain>
    </source>
</reference>
<reference evidence="1" key="3">
    <citation type="submission" date="2022-06" db="EMBL/GenBank/DDBJ databases">
        <title>Leptospira isolates from biofilms formed at urban environments.</title>
        <authorList>
            <person name="Ribeiro P.S."/>
            <person name="Sousa T."/>
            <person name="Carvalho N."/>
            <person name="Aburjaile F."/>
            <person name="Neves F."/>
            <person name="Oliveira D."/>
            <person name="Blanco L."/>
            <person name="Lima J."/>
            <person name="Costa F."/>
            <person name="Brenig B."/>
            <person name="Soares S."/>
            <person name="Ramos R."/>
            <person name="Goes-Neto A."/>
            <person name="Matiuzzi M."/>
            <person name="Azevedo V."/>
            <person name="Ristow P."/>
        </authorList>
    </citation>
    <scope>NUCLEOTIDE SEQUENCE</scope>
    <source>
        <strain evidence="1">VSF7</strain>
    </source>
</reference>
<dbReference type="RefSeq" id="WP_135603584.1">
    <property type="nucleotide sequence ID" value="NZ_JAMQPS010000003.1"/>
</dbReference>
<evidence type="ECO:0000313" key="4">
    <source>
        <dbReference type="Proteomes" id="UP001209694"/>
    </source>
</evidence>
<dbReference type="PROSITE" id="PS51257">
    <property type="entry name" value="PROKAR_LIPOPROTEIN"/>
    <property type="match status" value="1"/>
</dbReference>
<reference evidence="2" key="1">
    <citation type="submission" date="2018-10" db="EMBL/GenBank/DDBJ databases">
        <authorList>
            <person name="Vincent A.T."/>
            <person name="Schiettekatte O."/>
            <person name="Bourhy P."/>
            <person name="Veyrier F.J."/>
            <person name="Picardeau M."/>
        </authorList>
    </citation>
    <scope>NUCLEOTIDE SEQUENCE</scope>
    <source>
        <strain evidence="2">201702449</strain>
    </source>
</reference>
<sequence length="1023" mass="105425">MICKSFRKSVFILFFLFQACIPTISKSIMQSVSDYLQLKSILNTGPYTISVKVSGLLGSGLTLSLNSGQATITVNSDGDYQFGPKLLTGENFNVTITNQPILPNQTCSINGGMGVVGFGNIATIIVNCDPLRYSIGGTISGLDGVTGLVLTNSFDGSTLSVAVASGTFAFTQTYVSGSTYNVSVTTQPNHPVQNCVVTNPSGTIASANITNIAISCTSTAYPIEITSFGIGSGTLILSNNGSETISITTNGINRFATDLPPSSTYNVQIVSVPTNHQCVLSSTSGTVAGTVSIQANCFSVLDYTPRNGGILQTTESIRLVFSAEVNTGSCAGSSGTLNTNLSFPINFALATTNFTNDTLVVSPAPTDSWVTGNRSLVLNCLSNIGSHPLSTSVTLTYLVPSTLRYVSDASGNDVNDGLTPATPKRNIQPAIDSFGGCPSNDCAVLVTQGSYDPAAVSARIQLVSGISLFGSYEPGFTQWKPTDKDSTILMDMVPAFCATANSINPCASIAADSSVTATTIISGFKILSGDNAPYMTGVFLDSTNSVRIIDNTINGGTGTSVSSGIYAINSTPILIRNQIEGGICTANNCNSSGVYMTSAALIAPFIVGNTIDSGKGAGTQVTSRGIFYNGSVGLDVTNIRLNQITSLPLDNTTAGTSTLSIAFDISSLSNSSTGVLAGNQLVAGTANTSIGIRIQSPTGIQIGSALQGNSITTGSAASFKSNGMLLNSGHTIRNNYIYLGSATNASFPTATNGIEISSGGVTAIIERNTIIGGNATSGAKATLYGINATSFTATSSISGNYIRLGSANGTGASMVSGIYLQSPNGFLIANNWIQNGSSNVYARGIDITGVFSPLKIYHNTVSSGTSSVSGNEAVLQINSNSSVLVENNIFLLNDNAGNNACIVDLVGPQTSIRFNVLYNCSNLVYKTPLYYTDLCAGGVPGSLSCITPLGLSANFGDNLTLDPNLGLNFGVVANYIPTTATSCLITKSTNNIIADSYNGVGTRPGGDGFVSLGAIEYNLTCTP</sequence>
<dbReference type="Proteomes" id="UP000297352">
    <property type="component" value="Unassembled WGS sequence"/>
</dbReference>
<comment type="caution">
    <text evidence="1">The sequence shown here is derived from an EMBL/GenBank/DDBJ whole genome shotgun (WGS) entry which is preliminary data.</text>
</comment>
<organism evidence="1 4">
    <name type="scientific">Leptospira levettii</name>
    <dbReference type="NCBI Taxonomy" id="2023178"/>
    <lineage>
        <taxon>Bacteria</taxon>
        <taxon>Pseudomonadati</taxon>
        <taxon>Spirochaetota</taxon>
        <taxon>Spirochaetia</taxon>
        <taxon>Leptospirales</taxon>
        <taxon>Leptospiraceae</taxon>
        <taxon>Leptospira</taxon>
    </lineage>
</organism>
<protein>
    <recommendedName>
        <fullName evidence="5">DUF1565 domain-containing protein</fullName>
    </recommendedName>
</protein>
<accession>A0AAW5V6M0</accession>
<evidence type="ECO:0000313" key="1">
    <source>
        <dbReference type="EMBL" id="MCW7516023.1"/>
    </source>
</evidence>
<keyword evidence="3" id="KW-1185">Reference proteome</keyword>
<dbReference type="EMBL" id="JAMQQD010000004">
    <property type="protein sequence ID" value="MCW7516023.1"/>
    <property type="molecule type" value="Genomic_DNA"/>
</dbReference>
<evidence type="ECO:0008006" key="5">
    <source>
        <dbReference type="Google" id="ProtNLM"/>
    </source>
</evidence>